<dbReference type="STRING" id="1307761.L21SP2_0987"/>
<proteinExistence type="predicted"/>
<accession>V5WFI6</accession>
<dbReference type="HOGENOM" id="CLU_920980_0_0_12"/>
<keyword evidence="1" id="KW-0732">Signal</keyword>
<dbReference type="EMBL" id="CP006939">
    <property type="protein sequence ID" value="AHC14405.1"/>
    <property type="molecule type" value="Genomic_DNA"/>
</dbReference>
<gene>
    <name evidence="2" type="ORF">L21SP2_0987</name>
</gene>
<name>V5WFI6_9SPIO</name>
<organism evidence="2 3">
    <name type="scientific">Salinispira pacifica</name>
    <dbReference type="NCBI Taxonomy" id="1307761"/>
    <lineage>
        <taxon>Bacteria</taxon>
        <taxon>Pseudomonadati</taxon>
        <taxon>Spirochaetota</taxon>
        <taxon>Spirochaetia</taxon>
        <taxon>Spirochaetales</taxon>
        <taxon>Spirochaetaceae</taxon>
        <taxon>Salinispira</taxon>
    </lineage>
</organism>
<evidence type="ECO:0000313" key="3">
    <source>
        <dbReference type="Proteomes" id="UP000018680"/>
    </source>
</evidence>
<feature type="signal peptide" evidence="1">
    <location>
        <begin position="1"/>
        <end position="25"/>
    </location>
</feature>
<dbReference type="RefSeq" id="WP_024267335.1">
    <property type="nucleotide sequence ID" value="NC_023035.1"/>
</dbReference>
<reference evidence="2 3" key="1">
    <citation type="journal article" date="2015" name="Stand. Genomic Sci.">
        <title>Complete genome sequence and description of Salinispira pacifica gen. nov., sp. nov., a novel spirochaete isolated form a hypersaline microbial mat.</title>
        <authorList>
            <person name="Ben Hania W."/>
            <person name="Joseph M."/>
            <person name="Schumann P."/>
            <person name="Bunk B."/>
            <person name="Fiebig A."/>
            <person name="Sproer C."/>
            <person name="Klenk H.P."/>
            <person name="Fardeau M.L."/>
            <person name="Spring S."/>
        </authorList>
    </citation>
    <scope>NUCLEOTIDE SEQUENCE [LARGE SCALE GENOMIC DNA]</scope>
    <source>
        <strain evidence="2 3">L21-RPul-D2</strain>
    </source>
</reference>
<dbReference type="AlphaFoldDB" id="V5WFI6"/>
<dbReference type="KEGG" id="slr:L21SP2_0987"/>
<keyword evidence="3" id="KW-1185">Reference proteome</keyword>
<dbReference type="Proteomes" id="UP000018680">
    <property type="component" value="Chromosome"/>
</dbReference>
<sequence>MQKTFCKTVLSLLMLAVLLPGMLSAQSDAEVSDLPDQPDASFSNLARRPRFETIEEILIRNDEILLLARGNEAREYELEKVYYVYRELSSHAGTDGQTQRYSGLVDIVYLKSREETTLYFQPVWMGGSVNFQPGMLLVEGNFPFRNISNADTSGSPGVSMAETRGDTRIHLGASSNFSSVELFSGFSSRGTDSLKDLGFSFYVDLGASPPGNSSPVQASATINLDWYMINLPVFQLKGAAGLRTEINPGESSDMFVSGGTAAILKLNDINPAIPLGIELMPYTHGASGGWKFKLALTAFLSL</sequence>
<evidence type="ECO:0000256" key="1">
    <source>
        <dbReference type="SAM" id="SignalP"/>
    </source>
</evidence>
<evidence type="ECO:0008006" key="4">
    <source>
        <dbReference type="Google" id="ProtNLM"/>
    </source>
</evidence>
<protein>
    <recommendedName>
        <fullName evidence="4">Transporter</fullName>
    </recommendedName>
</protein>
<feature type="chain" id="PRO_5004743063" description="Transporter" evidence="1">
    <location>
        <begin position="26"/>
        <end position="302"/>
    </location>
</feature>
<evidence type="ECO:0000313" key="2">
    <source>
        <dbReference type="EMBL" id="AHC14405.1"/>
    </source>
</evidence>